<protein>
    <recommendedName>
        <fullName evidence="2">Smr domain-containing protein</fullName>
    </recommendedName>
</protein>
<dbReference type="InterPro" id="IPR002625">
    <property type="entry name" value="Smr_dom"/>
</dbReference>
<reference evidence="3 4" key="1">
    <citation type="submission" date="2017-09" db="EMBL/GenBank/DDBJ databases">
        <title>Depth-based differentiation of microbial function through sediment-hosted aquifers and enrichment of novel symbionts in the deep terrestrial subsurface.</title>
        <authorList>
            <person name="Probst A.J."/>
            <person name="Ladd B."/>
            <person name="Jarett J.K."/>
            <person name="Geller-Mcgrath D.E."/>
            <person name="Sieber C.M."/>
            <person name="Emerson J.B."/>
            <person name="Anantharaman K."/>
            <person name="Thomas B.C."/>
            <person name="Malmstrom R."/>
            <person name="Stieglmeier M."/>
            <person name="Klingl A."/>
            <person name="Woyke T."/>
            <person name="Ryan C.M."/>
            <person name="Banfield J.F."/>
        </authorList>
    </citation>
    <scope>NUCLEOTIDE SEQUENCE [LARGE SCALE GENOMIC DNA]</scope>
    <source>
        <strain evidence="3">CG10_big_fil_rev_8_21_14_0_10_48_11</strain>
    </source>
</reference>
<evidence type="ECO:0000259" key="2">
    <source>
        <dbReference type="PROSITE" id="PS50828"/>
    </source>
</evidence>
<feature type="compositionally biased region" description="Low complexity" evidence="1">
    <location>
        <begin position="10"/>
        <end position="20"/>
    </location>
</feature>
<dbReference type="SUPFAM" id="SSF160443">
    <property type="entry name" value="SMR domain-like"/>
    <property type="match status" value="1"/>
</dbReference>
<dbReference type="AlphaFoldDB" id="A0A2M8LFC1"/>
<dbReference type="Proteomes" id="UP000231152">
    <property type="component" value="Unassembled WGS sequence"/>
</dbReference>
<sequence>MPKPWKQNREAFASAEASGSEGKETDPTAIALLKAELDYNAPKLDLHGQNVPETKRLLAQFIENNAASGVAGVRVIYGVGTGALQDVVFKMLAQMKERGAIVDYASPVGHASQSSTVIVAL</sequence>
<name>A0A2M8LFC1_9BACT</name>
<evidence type="ECO:0000313" key="3">
    <source>
        <dbReference type="EMBL" id="PJE76138.1"/>
    </source>
</evidence>
<dbReference type="EMBL" id="PFET01000005">
    <property type="protein sequence ID" value="PJE76138.1"/>
    <property type="molecule type" value="Genomic_DNA"/>
</dbReference>
<feature type="region of interest" description="Disordered" evidence="1">
    <location>
        <begin position="1"/>
        <end position="25"/>
    </location>
</feature>
<feature type="domain" description="Smr" evidence="2">
    <location>
        <begin position="44"/>
        <end position="121"/>
    </location>
</feature>
<evidence type="ECO:0000256" key="1">
    <source>
        <dbReference type="SAM" id="MobiDB-lite"/>
    </source>
</evidence>
<dbReference type="PROSITE" id="PS50828">
    <property type="entry name" value="SMR"/>
    <property type="match status" value="1"/>
</dbReference>
<dbReference type="Gene3D" id="3.30.1370.110">
    <property type="match status" value="1"/>
</dbReference>
<gene>
    <name evidence="3" type="ORF">COV04_01245</name>
</gene>
<dbReference type="InterPro" id="IPR036063">
    <property type="entry name" value="Smr_dom_sf"/>
</dbReference>
<evidence type="ECO:0000313" key="4">
    <source>
        <dbReference type="Proteomes" id="UP000231152"/>
    </source>
</evidence>
<dbReference type="Pfam" id="PF01713">
    <property type="entry name" value="Smr"/>
    <property type="match status" value="1"/>
</dbReference>
<proteinExistence type="predicted"/>
<comment type="caution">
    <text evidence="3">The sequence shown here is derived from an EMBL/GenBank/DDBJ whole genome shotgun (WGS) entry which is preliminary data.</text>
</comment>
<accession>A0A2M8LFC1</accession>
<organism evidence="3 4">
    <name type="scientific">Candidatus Uhrbacteria bacterium CG10_big_fil_rev_8_21_14_0_10_48_11</name>
    <dbReference type="NCBI Taxonomy" id="1975037"/>
    <lineage>
        <taxon>Bacteria</taxon>
        <taxon>Candidatus Uhriibacteriota</taxon>
    </lineage>
</organism>